<reference evidence="10" key="1">
    <citation type="journal article" date="2019" name="Int. J. Syst. Evol. Microbiol.">
        <title>The Global Catalogue of Microorganisms (GCM) 10K type strain sequencing project: providing services to taxonomists for standard genome sequencing and annotation.</title>
        <authorList>
            <consortium name="The Broad Institute Genomics Platform"/>
            <consortium name="The Broad Institute Genome Sequencing Center for Infectious Disease"/>
            <person name="Wu L."/>
            <person name="Ma J."/>
        </authorList>
    </citation>
    <scope>NUCLEOTIDE SEQUENCE [LARGE SCALE GENOMIC DNA]</scope>
    <source>
        <strain evidence="10">CGMCC 4.7132</strain>
    </source>
</reference>
<keyword evidence="4 7" id="KW-0812">Transmembrane</keyword>
<dbReference type="Proteomes" id="UP001596004">
    <property type="component" value="Unassembled WGS sequence"/>
</dbReference>
<dbReference type="SUPFAM" id="SSF161098">
    <property type="entry name" value="MetI-like"/>
    <property type="match status" value="1"/>
</dbReference>
<comment type="subcellular location">
    <subcellularLocation>
        <location evidence="1 7">Cell membrane</location>
        <topology evidence="1 7">Multi-pass membrane protein</topology>
    </subcellularLocation>
</comment>
<protein>
    <submittedName>
        <fullName evidence="9">ABC transporter permease</fullName>
    </submittedName>
</protein>
<dbReference type="EMBL" id="JBHSFP010000025">
    <property type="protein sequence ID" value="MFC4534823.1"/>
    <property type="molecule type" value="Genomic_DNA"/>
</dbReference>
<organism evidence="9 10">
    <name type="scientific">Sphaerisporangium dianthi</name>
    <dbReference type="NCBI Taxonomy" id="1436120"/>
    <lineage>
        <taxon>Bacteria</taxon>
        <taxon>Bacillati</taxon>
        <taxon>Actinomycetota</taxon>
        <taxon>Actinomycetes</taxon>
        <taxon>Streptosporangiales</taxon>
        <taxon>Streptosporangiaceae</taxon>
        <taxon>Sphaerisporangium</taxon>
    </lineage>
</organism>
<name>A0ABV9CPY4_9ACTN</name>
<evidence type="ECO:0000256" key="6">
    <source>
        <dbReference type="ARBA" id="ARBA00023136"/>
    </source>
</evidence>
<feature type="transmembrane region" description="Helical" evidence="7">
    <location>
        <begin position="26"/>
        <end position="50"/>
    </location>
</feature>
<evidence type="ECO:0000256" key="4">
    <source>
        <dbReference type="ARBA" id="ARBA00022692"/>
    </source>
</evidence>
<dbReference type="PROSITE" id="PS50928">
    <property type="entry name" value="ABC_TM1"/>
    <property type="match status" value="1"/>
</dbReference>
<comment type="similarity">
    <text evidence="7">Belongs to the binding-protein-dependent transport system permease family.</text>
</comment>
<evidence type="ECO:0000259" key="8">
    <source>
        <dbReference type="PROSITE" id="PS50928"/>
    </source>
</evidence>
<feature type="transmembrane region" description="Helical" evidence="7">
    <location>
        <begin position="149"/>
        <end position="169"/>
    </location>
</feature>
<feature type="transmembrane region" description="Helical" evidence="7">
    <location>
        <begin position="108"/>
        <end position="129"/>
    </location>
</feature>
<dbReference type="CDD" id="cd06261">
    <property type="entry name" value="TM_PBP2"/>
    <property type="match status" value="1"/>
</dbReference>
<dbReference type="InterPro" id="IPR000515">
    <property type="entry name" value="MetI-like"/>
</dbReference>
<keyword evidence="5 7" id="KW-1133">Transmembrane helix</keyword>
<evidence type="ECO:0000256" key="1">
    <source>
        <dbReference type="ARBA" id="ARBA00004651"/>
    </source>
</evidence>
<evidence type="ECO:0000256" key="7">
    <source>
        <dbReference type="RuleBase" id="RU363032"/>
    </source>
</evidence>
<sequence length="281" mass="28682">MRVLTTTRRRLRGAGRGPVHDGPSGVPLVLAAPAAAALLLLALPVAALVVRAPWARLAGRLAEPAMLEALWLSLVTSVLATLGCLVTGVPLAWMLARVDFRGRRAARALVRVTLLLPPVAGGVALLLALRRDGPAGAWPSAHGPADPSYAGAVVCAQAFVAMPFLVTVVEGALRRQDARVDEAAALLGGSPWTVFRRVTLPLLAPAIAVGALLCWARALGEFGATMVFTGGLAGAGPAAAPPAVYLASRGDPEAAVVLSLALLAVSAAILACLRGRWADPA</sequence>
<feature type="transmembrane region" description="Helical" evidence="7">
    <location>
        <begin position="254"/>
        <end position="273"/>
    </location>
</feature>
<accession>A0ABV9CPY4</accession>
<evidence type="ECO:0000256" key="3">
    <source>
        <dbReference type="ARBA" id="ARBA00022475"/>
    </source>
</evidence>
<keyword evidence="10" id="KW-1185">Reference proteome</keyword>
<feature type="transmembrane region" description="Helical" evidence="7">
    <location>
        <begin position="70"/>
        <end position="96"/>
    </location>
</feature>
<keyword evidence="3" id="KW-1003">Cell membrane</keyword>
<dbReference type="PANTHER" id="PTHR30183:SF3">
    <property type="entry name" value="MOLYBDENUM TRANSPORT SYSTEM PERMEASE PROTEIN MODB"/>
    <property type="match status" value="1"/>
</dbReference>
<evidence type="ECO:0000256" key="2">
    <source>
        <dbReference type="ARBA" id="ARBA00022448"/>
    </source>
</evidence>
<keyword evidence="2 7" id="KW-0813">Transport</keyword>
<dbReference type="PANTHER" id="PTHR30183">
    <property type="entry name" value="MOLYBDENUM TRANSPORT SYSTEM PERMEASE PROTEIN MODB"/>
    <property type="match status" value="1"/>
</dbReference>
<feature type="transmembrane region" description="Helical" evidence="7">
    <location>
        <begin position="198"/>
        <end position="218"/>
    </location>
</feature>
<keyword evidence="6 7" id="KW-0472">Membrane</keyword>
<dbReference type="RefSeq" id="WP_380846219.1">
    <property type="nucleotide sequence ID" value="NZ_JBHSFP010000025.1"/>
</dbReference>
<comment type="caution">
    <text evidence="9">The sequence shown here is derived from an EMBL/GenBank/DDBJ whole genome shotgun (WGS) entry which is preliminary data.</text>
</comment>
<dbReference type="InterPro" id="IPR035906">
    <property type="entry name" value="MetI-like_sf"/>
</dbReference>
<evidence type="ECO:0000313" key="10">
    <source>
        <dbReference type="Proteomes" id="UP001596004"/>
    </source>
</evidence>
<dbReference type="Gene3D" id="1.10.3720.10">
    <property type="entry name" value="MetI-like"/>
    <property type="match status" value="1"/>
</dbReference>
<evidence type="ECO:0000256" key="5">
    <source>
        <dbReference type="ARBA" id="ARBA00022989"/>
    </source>
</evidence>
<dbReference type="Pfam" id="PF00528">
    <property type="entry name" value="BPD_transp_1"/>
    <property type="match status" value="1"/>
</dbReference>
<evidence type="ECO:0000313" key="9">
    <source>
        <dbReference type="EMBL" id="MFC4534823.1"/>
    </source>
</evidence>
<proteinExistence type="inferred from homology"/>
<gene>
    <name evidence="9" type="ORF">ACFO60_29030</name>
</gene>
<feature type="domain" description="ABC transmembrane type-1" evidence="8">
    <location>
        <begin position="70"/>
        <end position="271"/>
    </location>
</feature>